<dbReference type="Proteomes" id="UP000694044">
    <property type="component" value="Unassembled WGS sequence"/>
</dbReference>
<evidence type="ECO:0000313" key="2">
    <source>
        <dbReference type="Proteomes" id="UP000694044"/>
    </source>
</evidence>
<name>A0A8T1WHS2_9STRA</name>
<evidence type="ECO:0000313" key="1">
    <source>
        <dbReference type="EMBL" id="KAG7392795.1"/>
    </source>
</evidence>
<dbReference type="AlphaFoldDB" id="A0A8T1WHS2"/>
<protein>
    <submittedName>
        <fullName evidence="1">Uncharacterized protein</fullName>
    </submittedName>
</protein>
<gene>
    <name evidence="1" type="ORF">PHYPSEUDO_014282</name>
</gene>
<sequence>MSAVGPQPTGAPSSPSRMTLMERQALEKGDAPMLATLRIGELDKLVAAMRQKQAITQAAMDHYGSEIGHIDREVANIMARYAPMCKRLEARRQERSELQRQLDVATKQFGDVLAATKKRLRASSHEHVQHIRHEASAELAGTRGYSLDRNSTVYQKPHKY</sequence>
<reference evidence="1" key="1">
    <citation type="submission" date="2021-02" db="EMBL/GenBank/DDBJ databases">
        <authorList>
            <person name="Palmer J.M."/>
        </authorList>
    </citation>
    <scope>NUCLEOTIDE SEQUENCE</scope>
    <source>
        <strain evidence="1">SCRP734</strain>
    </source>
</reference>
<comment type="caution">
    <text evidence="1">The sequence shown here is derived from an EMBL/GenBank/DDBJ whole genome shotgun (WGS) entry which is preliminary data.</text>
</comment>
<dbReference type="EMBL" id="JAGDFM010000008">
    <property type="protein sequence ID" value="KAG7392795.1"/>
    <property type="molecule type" value="Genomic_DNA"/>
</dbReference>
<proteinExistence type="predicted"/>
<organism evidence="1 2">
    <name type="scientific">Phytophthora pseudosyringae</name>
    <dbReference type="NCBI Taxonomy" id="221518"/>
    <lineage>
        <taxon>Eukaryota</taxon>
        <taxon>Sar</taxon>
        <taxon>Stramenopiles</taxon>
        <taxon>Oomycota</taxon>
        <taxon>Peronosporomycetes</taxon>
        <taxon>Peronosporales</taxon>
        <taxon>Peronosporaceae</taxon>
        <taxon>Phytophthora</taxon>
    </lineage>
</organism>
<accession>A0A8T1WHS2</accession>
<dbReference type="OrthoDB" id="70342at2759"/>
<keyword evidence="2" id="KW-1185">Reference proteome</keyword>